<dbReference type="RefSeq" id="WP_011264658.1">
    <property type="nucleotide sequence ID" value="NC_006908.1"/>
</dbReference>
<dbReference type="GO" id="GO:0005886">
    <property type="term" value="C:plasma membrane"/>
    <property type="evidence" value="ECO:0007669"/>
    <property type="project" value="UniProtKB-SubCell"/>
</dbReference>
<dbReference type="PANTHER" id="PTHR43134:SF1">
    <property type="entry name" value="SIGNAL RECOGNITION PARTICLE RECEPTOR SUBUNIT ALPHA"/>
    <property type="match status" value="1"/>
</dbReference>
<feature type="binding site" evidence="9">
    <location>
        <begin position="221"/>
        <end position="228"/>
    </location>
    <ligand>
        <name>GTP</name>
        <dbReference type="ChEBI" id="CHEBI:37565"/>
    </ligand>
</feature>
<dbReference type="SUPFAM" id="SSF47364">
    <property type="entry name" value="Domain of the SRP/SRP receptor G-proteins"/>
    <property type="match status" value="1"/>
</dbReference>
<dbReference type="GO" id="GO:0005047">
    <property type="term" value="F:signal recognition particle binding"/>
    <property type="evidence" value="ECO:0007669"/>
    <property type="project" value="TreeGrafter"/>
</dbReference>
<dbReference type="GO" id="GO:0005525">
    <property type="term" value="F:GTP binding"/>
    <property type="evidence" value="ECO:0007669"/>
    <property type="project" value="UniProtKB-UniRule"/>
</dbReference>
<gene>
    <name evidence="9 13" type="primary">ftsY</name>
    <name evidence="13" type="ordered locus">MMOB1380</name>
</gene>
<dbReference type="SMART" id="SM00962">
    <property type="entry name" value="SRP54"/>
    <property type="match status" value="1"/>
</dbReference>
<dbReference type="GO" id="GO:0006614">
    <property type="term" value="P:SRP-dependent cotranslational protein targeting to membrane"/>
    <property type="evidence" value="ECO:0007669"/>
    <property type="project" value="InterPro"/>
</dbReference>
<evidence type="ECO:0000256" key="4">
    <source>
        <dbReference type="ARBA" id="ARBA00022801"/>
    </source>
</evidence>
<feature type="domain" description="SRP54-type proteins GTP-binding" evidence="11">
    <location>
        <begin position="214"/>
        <end position="416"/>
    </location>
</feature>
<keyword evidence="13" id="KW-0131">Cell cycle</keyword>
<protein>
    <recommendedName>
        <fullName evidence="9">Signal recognition particle receptor FtsY</fullName>
        <shortName evidence="9">SRP receptor</shortName>
        <ecNumber evidence="9">3.6.5.4</ecNumber>
    </recommendedName>
</protein>
<comment type="similarity">
    <text evidence="9">Belongs to the GTP-binding SRP family. FtsY subfamily.</text>
</comment>
<feature type="binding site" evidence="9">
    <location>
        <begin position="368"/>
        <end position="371"/>
    </location>
    <ligand>
        <name>GTP</name>
        <dbReference type="ChEBI" id="CHEBI:37565"/>
    </ligand>
</feature>
<evidence type="ECO:0000256" key="7">
    <source>
        <dbReference type="ARBA" id="ARBA00023170"/>
    </source>
</evidence>
<dbReference type="HAMAP" id="MF_00920">
    <property type="entry name" value="FtsY"/>
    <property type="match status" value="1"/>
</dbReference>
<evidence type="ECO:0000313" key="13">
    <source>
        <dbReference type="EMBL" id="AAT27624.1"/>
    </source>
</evidence>
<comment type="function">
    <text evidence="9">Involved in targeting and insertion of nascent membrane proteins into the cytoplasmic membrane. Acts as a receptor for the complex formed by the signal recognition particle (SRP) and the ribosome-nascent chain (RNC).</text>
</comment>
<comment type="subunit">
    <text evidence="9">Part of the signal recognition particle protein translocation system, which is composed of SRP and FtsY.</text>
</comment>
<dbReference type="InterPro" id="IPR027417">
    <property type="entry name" value="P-loop_NTPase"/>
</dbReference>
<dbReference type="Pfam" id="PF02881">
    <property type="entry name" value="SRP54_N"/>
    <property type="match status" value="1"/>
</dbReference>
<dbReference type="InterPro" id="IPR004390">
    <property type="entry name" value="SR_rcpt_FtsY"/>
</dbReference>
<dbReference type="CDD" id="cd17874">
    <property type="entry name" value="FtsY"/>
    <property type="match status" value="1"/>
</dbReference>
<feature type="domain" description="Signal recognition particle SRP54 helical bundle" evidence="12">
    <location>
        <begin position="116"/>
        <end position="197"/>
    </location>
</feature>
<keyword evidence="3 9" id="KW-0547">Nucleotide-binding</keyword>
<name>Q6KIF2_MYCM1</name>
<comment type="subcellular location">
    <subcellularLocation>
        <location evidence="9">Cell membrane</location>
        <topology evidence="9">Peripheral membrane protein</topology>
        <orientation evidence="9">Cytoplasmic side</orientation>
    </subcellularLocation>
    <subcellularLocation>
        <location evidence="9">Cytoplasm</location>
    </subcellularLocation>
</comment>
<feature type="domain" description="AAA+ ATPase" evidence="10">
    <location>
        <begin position="213"/>
        <end position="366"/>
    </location>
</feature>
<evidence type="ECO:0000256" key="1">
    <source>
        <dbReference type="ARBA" id="ARBA00022475"/>
    </source>
</evidence>
<dbReference type="HOGENOM" id="CLU_009301_5_2_14"/>
<evidence type="ECO:0000256" key="5">
    <source>
        <dbReference type="ARBA" id="ARBA00023134"/>
    </source>
</evidence>
<dbReference type="PANTHER" id="PTHR43134">
    <property type="entry name" value="SIGNAL RECOGNITION PARTICLE RECEPTOR SUBUNIT ALPHA"/>
    <property type="match status" value="1"/>
</dbReference>
<dbReference type="InterPro" id="IPR000897">
    <property type="entry name" value="SRP54_GTPase_dom"/>
</dbReference>
<dbReference type="InterPro" id="IPR003593">
    <property type="entry name" value="AAA+_ATPase"/>
</dbReference>
<dbReference type="EMBL" id="AE017308">
    <property type="protein sequence ID" value="AAT27624.1"/>
    <property type="molecule type" value="Genomic_DNA"/>
</dbReference>
<dbReference type="SUPFAM" id="SSF52540">
    <property type="entry name" value="P-loop containing nucleoside triphosphate hydrolases"/>
    <property type="match status" value="1"/>
</dbReference>
<keyword evidence="4 9" id="KW-0378">Hydrolase</keyword>
<dbReference type="Gene3D" id="3.40.50.300">
    <property type="entry name" value="P-loop containing nucleotide triphosphate hydrolases"/>
    <property type="match status" value="1"/>
</dbReference>
<dbReference type="KEGG" id="mmo:MMOB1380"/>
<keyword evidence="6 9" id="KW-0472">Membrane</keyword>
<dbReference type="Proteomes" id="UP000009072">
    <property type="component" value="Chromosome"/>
</dbReference>
<evidence type="ECO:0000259" key="12">
    <source>
        <dbReference type="SMART" id="SM00963"/>
    </source>
</evidence>
<proteinExistence type="inferred from homology"/>
<evidence type="ECO:0000256" key="8">
    <source>
        <dbReference type="ARBA" id="ARBA00048027"/>
    </source>
</evidence>
<dbReference type="InterPro" id="IPR036225">
    <property type="entry name" value="SRP/SRP_N"/>
</dbReference>
<dbReference type="FunFam" id="3.40.50.300:FF:000053">
    <property type="entry name" value="Signal recognition particle receptor FtsY"/>
    <property type="match status" value="1"/>
</dbReference>
<sequence length="426" mass="48016">MGFFKKLKERLFGSELESKKNQNVEQNIEELFIKNKIEENILDKDQSIELELEKNNASEIKTVQTNSKKSTSIFTKIFSRKTNNDDSISKKELKLNEREKEKNLTKLEKENKINKYIAGLDKSSSALSTRVMELQNRYNKIDDDFFEELEEILIMSDISVNLVFTIIEEIKKVVKIENVSDPKLIGEIIADKLFVIYTNNSIVDTNLKIEKGRLNVILMVGVNGSGKTTTIAKLANMYKQKSYKILIAAGDTFRAGAVEQLGIWANRLEVDIVKPDKEGQDPSSVVFKAMQKAKDEIYDLLIIDTAGRLQNKVNLMNELAKINQTISRFLPEAPHESLLVLDATNGQNALSQASAFKEVTPLSGIVLTKMDGTSKGGIIISIKDLVNIDVKLLGLGEKMDDLQEFDLDAFIYGLTKDMVLENYSID</sequence>
<keyword evidence="1 9" id="KW-1003">Cell membrane</keyword>
<organism evidence="13 14">
    <name type="scientific">Mycoplasma mobile (strain ATCC 43663 / 163K / NCTC 11711)</name>
    <name type="common">Mesomycoplasma mobile</name>
    <dbReference type="NCBI Taxonomy" id="267748"/>
    <lineage>
        <taxon>Bacteria</taxon>
        <taxon>Bacillati</taxon>
        <taxon>Mycoplasmatota</taxon>
        <taxon>Mycoplasmoidales</taxon>
        <taxon>Metamycoplasmataceae</taxon>
        <taxon>Mesomycoplasma</taxon>
    </lineage>
</organism>
<evidence type="ECO:0000256" key="9">
    <source>
        <dbReference type="HAMAP-Rule" id="MF_00920"/>
    </source>
</evidence>
<dbReference type="FunFam" id="1.20.120.140:FF:000002">
    <property type="entry name" value="Signal recognition particle receptor FtsY"/>
    <property type="match status" value="1"/>
</dbReference>
<dbReference type="SMART" id="SM00963">
    <property type="entry name" value="SRP54_N"/>
    <property type="match status" value="1"/>
</dbReference>
<accession>Q6KIF2</accession>
<keyword evidence="5 9" id="KW-0342">GTP-binding</keyword>
<dbReference type="InterPro" id="IPR013822">
    <property type="entry name" value="Signal_recog_particl_SRP54_hlx"/>
</dbReference>
<comment type="catalytic activity">
    <reaction evidence="8 9">
        <text>GTP + H2O = GDP + phosphate + H(+)</text>
        <dbReference type="Rhea" id="RHEA:19669"/>
        <dbReference type="ChEBI" id="CHEBI:15377"/>
        <dbReference type="ChEBI" id="CHEBI:15378"/>
        <dbReference type="ChEBI" id="CHEBI:37565"/>
        <dbReference type="ChEBI" id="CHEBI:43474"/>
        <dbReference type="ChEBI" id="CHEBI:58189"/>
        <dbReference type="EC" id="3.6.5.4"/>
    </reaction>
</comment>
<dbReference type="GO" id="GO:0051301">
    <property type="term" value="P:cell division"/>
    <property type="evidence" value="ECO:0007669"/>
    <property type="project" value="UniProtKB-KW"/>
</dbReference>
<dbReference type="Pfam" id="PF00448">
    <property type="entry name" value="SRP54"/>
    <property type="match status" value="1"/>
</dbReference>
<keyword evidence="14" id="KW-1185">Reference proteome</keyword>
<evidence type="ECO:0000259" key="11">
    <source>
        <dbReference type="SMART" id="SM00962"/>
    </source>
</evidence>
<dbReference type="NCBIfam" id="TIGR00064">
    <property type="entry name" value="ftsY"/>
    <property type="match status" value="1"/>
</dbReference>
<dbReference type="InterPro" id="IPR042101">
    <property type="entry name" value="SRP54_N_sf"/>
</dbReference>
<evidence type="ECO:0000259" key="10">
    <source>
        <dbReference type="SMART" id="SM00382"/>
    </source>
</evidence>
<dbReference type="GO" id="GO:0003924">
    <property type="term" value="F:GTPase activity"/>
    <property type="evidence" value="ECO:0007669"/>
    <property type="project" value="UniProtKB-UniRule"/>
</dbReference>
<keyword evidence="2 9" id="KW-0963">Cytoplasm</keyword>
<evidence type="ECO:0000313" key="14">
    <source>
        <dbReference type="Proteomes" id="UP000009072"/>
    </source>
</evidence>
<feature type="binding site" evidence="9">
    <location>
        <begin position="304"/>
        <end position="308"/>
    </location>
    <ligand>
        <name>GTP</name>
        <dbReference type="ChEBI" id="CHEBI:37565"/>
    </ligand>
</feature>
<keyword evidence="7 9" id="KW-0675">Receptor</keyword>
<dbReference type="EC" id="3.6.5.4" evidence="9"/>
<dbReference type="STRING" id="267748.MMOB1380"/>
<dbReference type="SMART" id="SM00382">
    <property type="entry name" value="AAA"/>
    <property type="match status" value="1"/>
</dbReference>
<dbReference type="AlphaFoldDB" id="Q6KIF2"/>
<dbReference type="GO" id="GO:0005737">
    <property type="term" value="C:cytoplasm"/>
    <property type="evidence" value="ECO:0007669"/>
    <property type="project" value="UniProtKB-SubCell"/>
</dbReference>
<dbReference type="eggNOG" id="COG0552">
    <property type="taxonomic scope" value="Bacteria"/>
</dbReference>
<reference evidence="13 14" key="1">
    <citation type="journal article" date="2004" name="Genome Res.">
        <title>The complete genome and proteome of Mycoplasma mobile.</title>
        <authorList>
            <person name="Jaffe J.D."/>
            <person name="Stange-Thomann N."/>
            <person name="Smith C."/>
            <person name="DeCaprio D."/>
            <person name="Fisher S."/>
            <person name="Butler J."/>
            <person name="Calvo S."/>
            <person name="Elkins T."/>
            <person name="FitzGerald M.G."/>
            <person name="Hafez N."/>
            <person name="Kodira C.D."/>
            <person name="Major J."/>
            <person name="Wang S."/>
            <person name="Wilkinson J."/>
            <person name="Nicol R."/>
            <person name="Nusbaum C."/>
            <person name="Birren B."/>
            <person name="Berg H.C."/>
            <person name="Church G.M."/>
        </authorList>
    </citation>
    <scope>NUCLEOTIDE SEQUENCE [LARGE SCALE GENOMIC DNA]</scope>
    <source>
        <strain evidence="14">ATCC 43663 / 163K / NCTC 11711</strain>
    </source>
</reference>
<dbReference type="OrthoDB" id="9804720at2"/>
<evidence type="ECO:0000256" key="2">
    <source>
        <dbReference type="ARBA" id="ARBA00022490"/>
    </source>
</evidence>
<keyword evidence="13" id="KW-0132">Cell division</keyword>
<evidence type="ECO:0000256" key="6">
    <source>
        <dbReference type="ARBA" id="ARBA00023136"/>
    </source>
</evidence>
<dbReference type="Gene3D" id="1.20.120.140">
    <property type="entry name" value="Signal recognition particle SRP54, nucleotide-binding domain"/>
    <property type="match status" value="1"/>
</dbReference>
<evidence type="ECO:0000256" key="3">
    <source>
        <dbReference type="ARBA" id="ARBA00022741"/>
    </source>
</evidence>